<proteinExistence type="predicted"/>
<name>A0AAN7WEU2_ELEMC</name>
<evidence type="ECO:0000313" key="2">
    <source>
        <dbReference type="Proteomes" id="UP001346869"/>
    </source>
</evidence>
<dbReference type="PANTHER" id="PTHR46601">
    <property type="entry name" value="ULP_PROTEASE DOMAIN-CONTAINING PROTEIN"/>
    <property type="match status" value="1"/>
</dbReference>
<accession>A0AAN7WEU2</accession>
<dbReference type="AlphaFoldDB" id="A0AAN7WEU2"/>
<sequence>MAKEDSISYRQFLRLRPFHITEPKASDRDTCACIHHENMGLLVEKLKLKGLLKTSSISQLVAAIVCDAKIKKCMYRLCTKCCYNEIEVELPEEPQEIVWEQWERKKTQDGGKQKTHFAKKKKSGTWSELVKVFNSKLDTLATHQYNWIHQAEQCRHLKETLSEEEVVDMDFSEN</sequence>
<dbReference type="PANTHER" id="PTHR46601:SF1">
    <property type="entry name" value="ADF-H DOMAIN-CONTAINING PROTEIN"/>
    <property type="match status" value="1"/>
</dbReference>
<protein>
    <submittedName>
        <fullName evidence="1">Uncharacterized protein</fullName>
    </submittedName>
</protein>
<reference evidence="1 2" key="1">
    <citation type="journal article" date="2023" name="Genes (Basel)">
        <title>Chromosome-Level Genome Assembly and Circadian Gene Repertoire of the Patagonia Blennie Eleginops maclovinus-The Closest Ancestral Proxy of Antarctic Cryonotothenioids.</title>
        <authorList>
            <person name="Cheng C.C."/>
            <person name="Rivera-Colon A.G."/>
            <person name="Minhas B.F."/>
            <person name="Wilson L."/>
            <person name="Rayamajhi N."/>
            <person name="Vargas-Chacoff L."/>
            <person name="Catchen J.M."/>
        </authorList>
    </citation>
    <scope>NUCLEOTIDE SEQUENCE [LARGE SCALE GENOMIC DNA]</scope>
    <source>
        <strain evidence="1">JMC-PN-2008</strain>
    </source>
</reference>
<dbReference type="EMBL" id="JAUZQC010000024">
    <property type="protein sequence ID" value="KAK5848806.1"/>
    <property type="molecule type" value="Genomic_DNA"/>
</dbReference>
<comment type="caution">
    <text evidence="1">The sequence shown here is derived from an EMBL/GenBank/DDBJ whole genome shotgun (WGS) entry which is preliminary data.</text>
</comment>
<organism evidence="1 2">
    <name type="scientific">Eleginops maclovinus</name>
    <name type="common">Patagonian blennie</name>
    <name type="synonym">Eleginus maclovinus</name>
    <dbReference type="NCBI Taxonomy" id="56733"/>
    <lineage>
        <taxon>Eukaryota</taxon>
        <taxon>Metazoa</taxon>
        <taxon>Chordata</taxon>
        <taxon>Craniata</taxon>
        <taxon>Vertebrata</taxon>
        <taxon>Euteleostomi</taxon>
        <taxon>Actinopterygii</taxon>
        <taxon>Neopterygii</taxon>
        <taxon>Teleostei</taxon>
        <taxon>Neoteleostei</taxon>
        <taxon>Acanthomorphata</taxon>
        <taxon>Eupercaria</taxon>
        <taxon>Perciformes</taxon>
        <taxon>Notothenioidei</taxon>
        <taxon>Eleginopidae</taxon>
        <taxon>Eleginops</taxon>
    </lineage>
</organism>
<evidence type="ECO:0000313" key="1">
    <source>
        <dbReference type="EMBL" id="KAK5848806.1"/>
    </source>
</evidence>
<gene>
    <name evidence="1" type="ORF">PBY51_008498</name>
</gene>
<reference evidence="1 2" key="2">
    <citation type="journal article" date="2023" name="Mol. Biol. Evol.">
        <title>Genomics of Secondarily Temperate Adaptation in the Only Non-Antarctic Icefish.</title>
        <authorList>
            <person name="Rivera-Colon A.G."/>
            <person name="Rayamajhi N."/>
            <person name="Minhas B.F."/>
            <person name="Madrigal G."/>
            <person name="Bilyk K.T."/>
            <person name="Yoon V."/>
            <person name="Hune M."/>
            <person name="Gregory S."/>
            <person name="Cheng C.H.C."/>
            <person name="Catchen J.M."/>
        </authorList>
    </citation>
    <scope>NUCLEOTIDE SEQUENCE [LARGE SCALE GENOMIC DNA]</scope>
    <source>
        <strain evidence="1">JMC-PN-2008</strain>
    </source>
</reference>
<dbReference type="Proteomes" id="UP001346869">
    <property type="component" value="Unassembled WGS sequence"/>
</dbReference>
<keyword evidence="2" id="KW-1185">Reference proteome</keyword>